<protein>
    <submittedName>
        <fullName evidence="3">Uncharacterized protein</fullName>
    </submittedName>
</protein>
<evidence type="ECO:0000313" key="5">
    <source>
        <dbReference type="Proteomes" id="UP000092730"/>
    </source>
</evidence>
<dbReference type="AlphaFoldDB" id="A0A1B9GA36"/>
<reference evidence="3" key="1">
    <citation type="submission" date="2013-07" db="EMBL/GenBank/DDBJ databases">
        <title>The Genome Sequence of Cryptococcus bestiolae CBS10118.</title>
        <authorList>
            <consortium name="The Broad Institute Genome Sequencing Platform"/>
            <person name="Cuomo C."/>
            <person name="Litvintseva A."/>
            <person name="Chen Y."/>
            <person name="Heitman J."/>
            <person name="Sun S."/>
            <person name="Springer D."/>
            <person name="Dromer F."/>
            <person name="Young S.K."/>
            <person name="Zeng Q."/>
            <person name="Gargeya S."/>
            <person name="Fitzgerald M."/>
            <person name="Abouelleil A."/>
            <person name="Alvarado L."/>
            <person name="Berlin A.M."/>
            <person name="Chapman S.B."/>
            <person name="Dewar J."/>
            <person name="Goldberg J."/>
            <person name="Griggs A."/>
            <person name="Gujja S."/>
            <person name="Hansen M."/>
            <person name="Howarth C."/>
            <person name="Imamovic A."/>
            <person name="Larimer J."/>
            <person name="McCowan C."/>
            <person name="Murphy C."/>
            <person name="Pearson M."/>
            <person name="Priest M."/>
            <person name="Roberts A."/>
            <person name="Saif S."/>
            <person name="Shea T."/>
            <person name="Sykes S."/>
            <person name="Wortman J."/>
            <person name="Nusbaum C."/>
            <person name="Birren B."/>
        </authorList>
    </citation>
    <scope>NUCLEOTIDE SEQUENCE [LARGE SCALE GENOMIC DNA]</scope>
    <source>
        <strain evidence="3">CBS 10118</strain>
    </source>
</reference>
<dbReference type="GeneID" id="30207128"/>
<feature type="region of interest" description="Disordered" evidence="1">
    <location>
        <begin position="1"/>
        <end position="35"/>
    </location>
</feature>
<reference evidence="4" key="4">
    <citation type="submission" date="2024-02" db="EMBL/GenBank/DDBJ databases">
        <title>Comparative genomics of Cryptococcus and Kwoniella reveals pathogenesis evolution and contrasting modes of karyotype evolution via chromosome fusion or intercentromeric recombination.</title>
        <authorList>
            <person name="Coelho M.A."/>
            <person name="David-Palma M."/>
            <person name="Shea T."/>
            <person name="Bowers K."/>
            <person name="McGinley-Smith S."/>
            <person name="Mohammad A.W."/>
            <person name="Gnirke A."/>
            <person name="Yurkov A.M."/>
            <person name="Nowrousian M."/>
            <person name="Sun S."/>
            <person name="Cuomo C.A."/>
            <person name="Heitman J."/>
        </authorList>
    </citation>
    <scope>NUCLEOTIDE SEQUENCE</scope>
    <source>
        <strain evidence="4">CBS 10118</strain>
    </source>
</reference>
<dbReference type="RefSeq" id="XP_019048949.1">
    <property type="nucleotide sequence ID" value="XM_019189387.1"/>
</dbReference>
<evidence type="ECO:0000313" key="3">
    <source>
        <dbReference type="EMBL" id="OCF27879.1"/>
    </source>
</evidence>
<accession>A0A1B9GA36</accession>
<dbReference type="VEuPathDB" id="FungiDB:I302_02729"/>
<dbReference type="OrthoDB" id="2564984at2759"/>
<organism evidence="3">
    <name type="scientific">Kwoniella bestiolae CBS 10118</name>
    <dbReference type="NCBI Taxonomy" id="1296100"/>
    <lineage>
        <taxon>Eukaryota</taxon>
        <taxon>Fungi</taxon>
        <taxon>Dikarya</taxon>
        <taxon>Basidiomycota</taxon>
        <taxon>Agaricomycotina</taxon>
        <taxon>Tremellomycetes</taxon>
        <taxon>Tremellales</taxon>
        <taxon>Cryptococcaceae</taxon>
        <taxon>Kwoniella</taxon>
    </lineage>
</organism>
<dbReference type="KEGG" id="kbi:30207128"/>
<evidence type="ECO:0000256" key="1">
    <source>
        <dbReference type="SAM" id="MobiDB-lite"/>
    </source>
</evidence>
<keyword evidence="2" id="KW-0472">Membrane</keyword>
<evidence type="ECO:0000313" key="4">
    <source>
        <dbReference type="EMBL" id="WVW82019.1"/>
    </source>
</evidence>
<name>A0A1B9GA36_9TREE</name>
<sequence>MAQIKDLHVNQTSPRSKRTRNMDRVPSGPPPTYEQVEKLDSLPQALPHAVPHSHLQHHDGIETEATDFDATKRTSLSQVICTDPLGHRPKTKYGTVGIIAGIVFFPWGLFW</sequence>
<keyword evidence="5" id="KW-1185">Reference proteome</keyword>
<keyword evidence="2" id="KW-1133">Transmembrane helix</keyword>
<feature type="transmembrane region" description="Helical" evidence="2">
    <location>
        <begin position="93"/>
        <end position="110"/>
    </location>
</feature>
<dbReference type="EMBL" id="CP144542">
    <property type="protein sequence ID" value="WVW82019.1"/>
    <property type="molecule type" value="Genomic_DNA"/>
</dbReference>
<reference evidence="4" key="2">
    <citation type="submission" date="2013-07" db="EMBL/GenBank/DDBJ databases">
        <authorList>
            <consortium name="The Broad Institute Genome Sequencing Platform"/>
            <person name="Cuomo C."/>
            <person name="Litvintseva A."/>
            <person name="Chen Y."/>
            <person name="Heitman J."/>
            <person name="Sun S."/>
            <person name="Springer D."/>
            <person name="Dromer F."/>
            <person name="Young S.K."/>
            <person name="Zeng Q."/>
            <person name="Gargeya S."/>
            <person name="Fitzgerald M."/>
            <person name="Abouelleil A."/>
            <person name="Alvarado L."/>
            <person name="Berlin A.M."/>
            <person name="Chapman S.B."/>
            <person name="Dewar J."/>
            <person name="Goldberg J."/>
            <person name="Griggs A."/>
            <person name="Gujja S."/>
            <person name="Hansen M."/>
            <person name="Howarth C."/>
            <person name="Imamovic A."/>
            <person name="Larimer J."/>
            <person name="McCowan C."/>
            <person name="Murphy C."/>
            <person name="Pearson M."/>
            <person name="Priest M."/>
            <person name="Roberts A."/>
            <person name="Saif S."/>
            <person name="Shea T."/>
            <person name="Sykes S."/>
            <person name="Wortman J."/>
            <person name="Nusbaum C."/>
            <person name="Birren B."/>
        </authorList>
    </citation>
    <scope>NUCLEOTIDE SEQUENCE</scope>
    <source>
        <strain evidence="4">CBS 10118</strain>
    </source>
</reference>
<keyword evidence="2" id="KW-0812">Transmembrane</keyword>
<dbReference type="EMBL" id="KI894019">
    <property type="protein sequence ID" value="OCF27879.1"/>
    <property type="molecule type" value="Genomic_DNA"/>
</dbReference>
<proteinExistence type="predicted"/>
<evidence type="ECO:0000256" key="2">
    <source>
        <dbReference type="SAM" id="Phobius"/>
    </source>
</evidence>
<reference evidence="3" key="3">
    <citation type="submission" date="2014-01" db="EMBL/GenBank/DDBJ databases">
        <title>Evolution of pathogenesis and genome organization in the Tremellales.</title>
        <authorList>
            <person name="Cuomo C."/>
            <person name="Litvintseva A."/>
            <person name="Heitman J."/>
            <person name="Chen Y."/>
            <person name="Sun S."/>
            <person name="Springer D."/>
            <person name="Dromer F."/>
            <person name="Young S."/>
            <person name="Zeng Q."/>
            <person name="Chapman S."/>
            <person name="Gujja S."/>
            <person name="Saif S."/>
            <person name="Birren B."/>
        </authorList>
    </citation>
    <scope>NUCLEOTIDE SEQUENCE</scope>
    <source>
        <strain evidence="3">CBS 10118</strain>
    </source>
</reference>
<dbReference type="Proteomes" id="UP000092730">
    <property type="component" value="Chromosome 2"/>
</dbReference>
<gene>
    <name evidence="3" type="ORF">I302_02729</name>
    <name evidence="4" type="ORF">I302_104024</name>
</gene>